<evidence type="ECO:0000256" key="1">
    <source>
        <dbReference type="SAM" id="MobiDB-lite"/>
    </source>
</evidence>
<dbReference type="GO" id="GO:0003824">
    <property type="term" value="F:catalytic activity"/>
    <property type="evidence" value="ECO:0007669"/>
    <property type="project" value="UniProtKB-ARBA"/>
</dbReference>
<evidence type="ECO:0000313" key="3">
    <source>
        <dbReference type="Proteomes" id="UP000004210"/>
    </source>
</evidence>
<keyword evidence="3" id="KW-1185">Reference proteome</keyword>
<feature type="non-terminal residue" evidence="2">
    <location>
        <position position="153"/>
    </location>
</feature>
<evidence type="ECO:0000313" key="2">
    <source>
        <dbReference type="EMBL" id="EIL88052.1"/>
    </source>
</evidence>
<dbReference type="InterPro" id="IPR025157">
    <property type="entry name" value="Hemagglutinin_rpt"/>
</dbReference>
<accession>I4VLG1</accession>
<gene>
    <name evidence="2" type="ORF">UU9_13915</name>
</gene>
<dbReference type="AlphaFoldDB" id="I4VLG1"/>
<dbReference type="eggNOG" id="COG3210">
    <property type="taxonomic scope" value="Bacteria"/>
</dbReference>
<reference evidence="2 3" key="1">
    <citation type="journal article" date="2012" name="J. Bacteriol.">
        <title>Genome sequences for six rhodanobacter strains, isolated from soils and the terrestrial subsurface, with variable denitrification capabilities.</title>
        <authorList>
            <person name="Kostka J.E."/>
            <person name="Green S.J."/>
            <person name="Rishishwar L."/>
            <person name="Prakash O."/>
            <person name="Katz L.S."/>
            <person name="Marino-Ramirez L."/>
            <person name="Jordan I.K."/>
            <person name="Munk C."/>
            <person name="Ivanova N."/>
            <person name="Mikhailova N."/>
            <person name="Watson D.B."/>
            <person name="Brown S.D."/>
            <person name="Palumbo A.V."/>
            <person name="Brooks S.C."/>
        </authorList>
    </citation>
    <scope>NUCLEOTIDE SEQUENCE [LARGE SCALE GENOMIC DNA]</scope>
    <source>
        <strain evidence="3">Jip2T</strain>
    </source>
</reference>
<protein>
    <submittedName>
        <fullName evidence="2">Hemagglutinin/hemolysin-related protein</fullName>
    </submittedName>
</protein>
<dbReference type="Proteomes" id="UP000004210">
    <property type="component" value="Unassembled WGS sequence"/>
</dbReference>
<dbReference type="STRING" id="1163408.UU9_13915"/>
<organism evidence="2 3">
    <name type="scientific">Rhodanobacter fulvus Jip2</name>
    <dbReference type="NCBI Taxonomy" id="1163408"/>
    <lineage>
        <taxon>Bacteria</taxon>
        <taxon>Pseudomonadati</taxon>
        <taxon>Pseudomonadota</taxon>
        <taxon>Gammaproteobacteria</taxon>
        <taxon>Lysobacterales</taxon>
        <taxon>Rhodanobacteraceae</taxon>
        <taxon>Rhodanobacter</taxon>
    </lineage>
</organism>
<comment type="caution">
    <text evidence="2">The sequence shown here is derived from an EMBL/GenBank/DDBJ whole genome shotgun (WGS) entry which is preliminary data.</text>
</comment>
<proteinExistence type="predicted"/>
<dbReference type="EMBL" id="AJXU01000064">
    <property type="protein sequence ID" value="EIL88052.1"/>
    <property type="molecule type" value="Genomic_DNA"/>
</dbReference>
<dbReference type="Pfam" id="PF13332">
    <property type="entry name" value="Fil_haemagg_2"/>
    <property type="match status" value="1"/>
</dbReference>
<feature type="region of interest" description="Disordered" evidence="1">
    <location>
        <begin position="24"/>
        <end position="47"/>
    </location>
</feature>
<sequence>MCGGSLVIAAGHDLTLNAGVENHDTTRDTKRKKSGFLSSKTTTTHDETHDSYAIGSTLSGESVTVAAGHDLTTRAAQVAGTHDVTLAAGHDVTIGTAEEVSTEAYSVAKKKSGLFSGGGASGLGGIGVTAGSQKANATDTVEQHTTIGSLIGS</sequence>
<name>I4VLG1_9GAMM</name>